<name>A0A9P6TI20_9BASI</name>
<accession>A0A9P6TI20</accession>
<keyword evidence="3" id="KW-1185">Reference proteome</keyword>
<evidence type="ECO:0000313" key="2">
    <source>
        <dbReference type="EMBL" id="KAG0151358.1"/>
    </source>
</evidence>
<evidence type="ECO:0000256" key="1">
    <source>
        <dbReference type="SAM" id="MobiDB-lite"/>
    </source>
</evidence>
<dbReference type="EMBL" id="MU167213">
    <property type="protein sequence ID" value="KAG0151358.1"/>
    <property type="molecule type" value="Genomic_DNA"/>
</dbReference>
<protein>
    <submittedName>
        <fullName evidence="2">Uncharacterized protein</fullName>
    </submittedName>
</protein>
<organism evidence="2 3">
    <name type="scientific">Cronartium quercuum f. sp. fusiforme G11</name>
    <dbReference type="NCBI Taxonomy" id="708437"/>
    <lineage>
        <taxon>Eukaryota</taxon>
        <taxon>Fungi</taxon>
        <taxon>Dikarya</taxon>
        <taxon>Basidiomycota</taxon>
        <taxon>Pucciniomycotina</taxon>
        <taxon>Pucciniomycetes</taxon>
        <taxon>Pucciniales</taxon>
        <taxon>Coleosporiaceae</taxon>
        <taxon>Cronartium</taxon>
    </lineage>
</organism>
<comment type="caution">
    <text evidence="2">The sequence shown here is derived from an EMBL/GenBank/DDBJ whole genome shotgun (WGS) entry which is preliminary data.</text>
</comment>
<feature type="compositionally biased region" description="Basic and acidic residues" evidence="1">
    <location>
        <begin position="1"/>
        <end position="13"/>
    </location>
</feature>
<feature type="compositionally biased region" description="Low complexity" evidence="1">
    <location>
        <begin position="20"/>
        <end position="63"/>
    </location>
</feature>
<dbReference type="AlphaFoldDB" id="A0A9P6TI20"/>
<sequence>MAVLQERLDRETARNANTLSAGHAVGSPAVVSVPPGKKQSTSKASAAAKNLTNINTTATGTPTSAPVSARPTKLNGGPKAKTGPRKKSTPASAGGPQSAVGKQNLLQQQQLAERQQAHSQLYQQQQAQAAAVAAATAATAAAATNYHVAPVQAQAASEYFEKIDYEQKKELATLIQNAVEPMQSEAINLIRAAHPDLVTVCIFFFFASRTALSLN</sequence>
<dbReference type="Proteomes" id="UP000886653">
    <property type="component" value="Unassembled WGS sequence"/>
</dbReference>
<reference evidence="2" key="1">
    <citation type="submission" date="2013-11" db="EMBL/GenBank/DDBJ databases">
        <title>Genome sequence of the fusiform rust pathogen reveals effectors for host alternation and coevolution with pine.</title>
        <authorList>
            <consortium name="DOE Joint Genome Institute"/>
            <person name="Smith K."/>
            <person name="Pendleton A."/>
            <person name="Kubisiak T."/>
            <person name="Anderson C."/>
            <person name="Salamov A."/>
            <person name="Aerts A."/>
            <person name="Riley R."/>
            <person name="Clum A."/>
            <person name="Lindquist E."/>
            <person name="Ence D."/>
            <person name="Campbell M."/>
            <person name="Kronenberg Z."/>
            <person name="Feau N."/>
            <person name="Dhillon B."/>
            <person name="Hamelin R."/>
            <person name="Burleigh J."/>
            <person name="Smith J."/>
            <person name="Yandell M."/>
            <person name="Nelson C."/>
            <person name="Grigoriev I."/>
            <person name="Davis J."/>
        </authorList>
    </citation>
    <scope>NUCLEOTIDE SEQUENCE</scope>
    <source>
        <strain evidence="2">G11</strain>
    </source>
</reference>
<proteinExistence type="predicted"/>
<gene>
    <name evidence="2" type="ORF">CROQUDRAFT_539761</name>
</gene>
<feature type="region of interest" description="Disordered" evidence="1">
    <location>
        <begin position="1"/>
        <end position="99"/>
    </location>
</feature>
<evidence type="ECO:0000313" key="3">
    <source>
        <dbReference type="Proteomes" id="UP000886653"/>
    </source>
</evidence>